<sequence>MKLSISDEVIGLLTWSSSRNDSKLALVMQIREKGEIPKGQPIKNCHPVGLCSTNTSEAFASADDRRVVRQIRAARQAVDNADIQDGTTSRTTWKGLLFSVSVELQSSSVSEIRKRYNLPTYQNGVNSQFATNGEFNYERLPESGRWGSGVYGSVKGRDGARQPEAAEFSREPYYVPSRGGNQPTNVRGGSNNGNYVPPTLDLSSSFDIRNPWPQNQYGYQYFPPEDIARQPDGPATHQRTVDSKNPINLPPNQNGNQYFPPGDIVRQPADPATHQRTVDSKNPINLPPNQNGNQYFPPGDIVRQPGGPATHQRTVDSKNPINLPPNRNGNQYFPPGDIVRQPADPATYQSGLNNRYPYNSPSNQYQNQYLSQGNVAPQSNQPTTHRNTYKIRLLHNSPQYGDQIPQQNVSIDGLRNRGGGADNIQYPYVTQDSRYDFYRVQLKPHRAVNQTVDSYLNYTNMNSTNGIGQIQSPGFVNTTFPHSSLSNGAASERKRTNCTERNGFCTSKTGDSAIKRLINDLLKNNISEVAQKLAGISSSQMIELIWHLEKATDIASEVQRKVDQSGSSPDFTSDDYLKLLWAVQSVKNSGSRRNNYLRELFNPGKLHGEGGGGRALFEDYDGNSSKLMTIHDRYSVDDDKIFPPEDNEVPPKPNKIAHVQHKSSSRVLLVKSVHQYLLVLTSLTLFL</sequence>
<reference evidence="2" key="1">
    <citation type="journal article" date="2021" name="Mol. Ecol. Resour.">
        <title>Apolygus lucorum genome provides insights into omnivorousness and mesophyll feeding.</title>
        <authorList>
            <person name="Liu Y."/>
            <person name="Liu H."/>
            <person name="Wang H."/>
            <person name="Huang T."/>
            <person name="Liu B."/>
            <person name="Yang B."/>
            <person name="Yin L."/>
            <person name="Li B."/>
            <person name="Zhang Y."/>
            <person name="Zhang S."/>
            <person name="Jiang F."/>
            <person name="Zhang X."/>
            <person name="Ren Y."/>
            <person name="Wang B."/>
            <person name="Wang S."/>
            <person name="Lu Y."/>
            <person name="Wu K."/>
            <person name="Fan W."/>
            <person name="Wang G."/>
        </authorList>
    </citation>
    <scope>NUCLEOTIDE SEQUENCE</scope>
    <source>
        <strain evidence="2">12Hb</strain>
    </source>
</reference>
<name>A0A8S9WY60_APOLU</name>
<feature type="compositionally biased region" description="Polar residues" evidence="1">
    <location>
        <begin position="347"/>
        <end position="366"/>
    </location>
</feature>
<evidence type="ECO:0000313" key="2">
    <source>
        <dbReference type="EMBL" id="KAF6201174.1"/>
    </source>
</evidence>
<comment type="caution">
    <text evidence="2">The sequence shown here is derived from an EMBL/GenBank/DDBJ whole genome shotgun (WGS) entry which is preliminary data.</text>
</comment>
<feature type="compositionally biased region" description="Polar residues" evidence="1">
    <location>
        <begin position="179"/>
        <end position="193"/>
    </location>
</feature>
<gene>
    <name evidence="2" type="ORF">GE061_005621</name>
</gene>
<keyword evidence="3" id="KW-1185">Reference proteome</keyword>
<evidence type="ECO:0000313" key="3">
    <source>
        <dbReference type="Proteomes" id="UP000466442"/>
    </source>
</evidence>
<feature type="region of interest" description="Disordered" evidence="1">
    <location>
        <begin position="226"/>
        <end position="366"/>
    </location>
</feature>
<proteinExistence type="predicted"/>
<accession>A0A8S9WY60</accession>
<feature type="region of interest" description="Disordered" evidence="1">
    <location>
        <begin position="157"/>
        <end position="193"/>
    </location>
</feature>
<protein>
    <submittedName>
        <fullName evidence="2">Uncharacterized protein</fullName>
    </submittedName>
</protein>
<organism evidence="2 3">
    <name type="scientific">Apolygus lucorum</name>
    <name type="common">Small green plant bug</name>
    <name type="synonym">Lygocoris lucorum</name>
    <dbReference type="NCBI Taxonomy" id="248454"/>
    <lineage>
        <taxon>Eukaryota</taxon>
        <taxon>Metazoa</taxon>
        <taxon>Ecdysozoa</taxon>
        <taxon>Arthropoda</taxon>
        <taxon>Hexapoda</taxon>
        <taxon>Insecta</taxon>
        <taxon>Pterygota</taxon>
        <taxon>Neoptera</taxon>
        <taxon>Paraneoptera</taxon>
        <taxon>Hemiptera</taxon>
        <taxon>Heteroptera</taxon>
        <taxon>Panheteroptera</taxon>
        <taxon>Cimicomorpha</taxon>
        <taxon>Miridae</taxon>
        <taxon>Mirini</taxon>
        <taxon>Apolygus</taxon>
    </lineage>
</organism>
<feature type="compositionally biased region" description="Polar residues" evidence="1">
    <location>
        <begin position="280"/>
        <end position="294"/>
    </location>
</feature>
<evidence type="ECO:0000256" key="1">
    <source>
        <dbReference type="SAM" id="MobiDB-lite"/>
    </source>
</evidence>
<dbReference type="AlphaFoldDB" id="A0A8S9WY60"/>
<dbReference type="EMBL" id="WIXP02000013">
    <property type="protein sequence ID" value="KAF6201174.1"/>
    <property type="molecule type" value="Genomic_DNA"/>
</dbReference>
<dbReference type="Proteomes" id="UP000466442">
    <property type="component" value="Unassembled WGS sequence"/>
</dbReference>
<feature type="compositionally biased region" description="Polar residues" evidence="1">
    <location>
        <begin position="243"/>
        <end position="257"/>
    </location>
</feature>
<feature type="compositionally biased region" description="Polar residues" evidence="1">
    <location>
        <begin position="317"/>
        <end position="331"/>
    </location>
</feature>